<evidence type="ECO:0000313" key="3">
    <source>
        <dbReference type="Proteomes" id="UP001501442"/>
    </source>
</evidence>
<sequence length="132" mass="14119">MSERPEPPPEGQLITAALKRAGLSARAAAKRAGISDARWRQITSGYQTVSGTRVPVRAPAETLARMAQVSGATAEQLRQAGRADAAEALGELPEIEAPKEEPTVAELAAQLRDLQAQFDALQAKFEERRDAS</sequence>
<comment type="caution">
    <text evidence="2">The sequence shown here is derived from an EMBL/GenBank/DDBJ whole genome shotgun (WGS) entry which is preliminary data.</text>
</comment>
<dbReference type="InterPro" id="IPR010982">
    <property type="entry name" value="Lambda_DNA-bd_dom_sf"/>
</dbReference>
<evidence type="ECO:0000313" key="2">
    <source>
        <dbReference type="EMBL" id="GAA4626737.1"/>
    </source>
</evidence>
<dbReference type="EMBL" id="BAABHK010000004">
    <property type="protein sequence ID" value="GAA4626737.1"/>
    <property type="molecule type" value="Genomic_DNA"/>
</dbReference>
<dbReference type="Proteomes" id="UP001501442">
    <property type="component" value="Unassembled WGS sequence"/>
</dbReference>
<proteinExistence type="predicted"/>
<evidence type="ECO:0008006" key="4">
    <source>
        <dbReference type="Google" id="ProtNLM"/>
    </source>
</evidence>
<accession>A0ABP8UAT9</accession>
<feature type="coiled-coil region" evidence="1">
    <location>
        <begin position="104"/>
        <end position="131"/>
    </location>
</feature>
<dbReference type="RefSeq" id="WP_345432003.1">
    <property type="nucleotide sequence ID" value="NZ_BAABHK010000004.1"/>
</dbReference>
<keyword evidence="1" id="KW-0175">Coiled coil</keyword>
<gene>
    <name evidence="2" type="ORF">GCM10023196_036190</name>
</gene>
<reference evidence="3" key="1">
    <citation type="journal article" date="2019" name="Int. J. Syst. Evol. Microbiol.">
        <title>The Global Catalogue of Microorganisms (GCM) 10K type strain sequencing project: providing services to taxonomists for standard genome sequencing and annotation.</title>
        <authorList>
            <consortium name="The Broad Institute Genomics Platform"/>
            <consortium name="The Broad Institute Genome Sequencing Center for Infectious Disease"/>
            <person name="Wu L."/>
            <person name="Ma J."/>
        </authorList>
    </citation>
    <scope>NUCLEOTIDE SEQUENCE [LARGE SCALE GENOMIC DNA]</scope>
    <source>
        <strain evidence="3">JCM 17939</strain>
    </source>
</reference>
<dbReference type="Gene3D" id="1.10.260.40">
    <property type="entry name" value="lambda repressor-like DNA-binding domains"/>
    <property type="match status" value="1"/>
</dbReference>
<evidence type="ECO:0000256" key="1">
    <source>
        <dbReference type="SAM" id="Coils"/>
    </source>
</evidence>
<keyword evidence="3" id="KW-1185">Reference proteome</keyword>
<protein>
    <recommendedName>
        <fullName evidence="4">HTH cro/C1-type domain-containing protein</fullName>
    </recommendedName>
</protein>
<name>A0ABP8UAT9_9ACTN</name>
<dbReference type="CDD" id="cd00093">
    <property type="entry name" value="HTH_XRE"/>
    <property type="match status" value="1"/>
</dbReference>
<organism evidence="2 3">
    <name type="scientific">Actinoallomurus vinaceus</name>
    <dbReference type="NCBI Taxonomy" id="1080074"/>
    <lineage>
        <taxon>Bacteria</taxon>
        <taxon>Bacillati</taxon>
        <taxon>Actinomycetota</taxon>
        <taxon>Actinomycetes</taxon>
        <taxon>Streptosporangiales</taxon>
        <taxon>Thermomonosporaceae</taxon>
        <taxon>Actinoallomurus</taxon>
    </lineage>
</organism>
<dbReference type="InterPro" id="IPR001387">
    <property type="entry name" value="Cro/C1-type_HTH"/>
</dbReference>